<dbReference type="SMART" id="SM00091">
    <property type="entry name" value="PAS"/>
    <property type="match status" value="1"/>
</dbReference>
<keyword evidence="10" id="KW-0067">ATP-binding</keyword>
<dbReference type="SMART" id="SM00911">
    <property type="entry name" value="HWE_HK"/>
    <property type="match status" value="1"/>
</dbReference>
<reference evidence="13" key="1">
    <citation type="submission" date="2015-10" db="EMBL/GenBank/DDBJ databases">
        <authorList>
            <person name="Gilbert D.G."/>
        </authorList>
    </citation>
    <scope>NUCLEOTIDE SEQUENCE</scope>
</reference>
<evidence type="ECO:0000256" key="6">
    <source>
        <dbReference type="ARBA" id="ARBA00022679"/>
    </source>
</evidence>
<dbReference type="Gene3D" id="3.30.565.10">
    <property type="entry name" value="Histidine kinase-like ATPase, C-terminal domain"/>
    <property type="match status" value="1"/>
</dbReference>
<keyword evidence="6" id="KW-0808">Transferase</keyword>
<dbReference type="PANTHER" id="PTHR41523:SF8">
    <property type="entry name" value="ETHYLENE RESPONSE SENSOR PROTEIN"/>
    <property type="match status" value="1"/>
</dbReference>
<dbReference type="NCBIfam" id="TIGR00229">
    <property type="entry name" value="sensory_box"/>
    <property type="match status" value="1"/>
</dbReference>
<evidence type="ECO:0000256" key="5">
    <source>
        <dbReference type="ARBA" id="ARBA00022643"/>
    </source>
</evidence>
<dbReference type="EC" id="2.7.13.3" evidence="2"/>
<evidence type="ECO:0000256" key="9">
    <source>
        <dbReference type="ARBA" id="ARBA00022777"/>
    </source>
</evidence>
<dbReference type="InterPro" id="IPR036890">
    <property type="entry name" value="HATPase_C_sf"/>
</dbReference>
<evidence type="ECO:0000256" key="11">
    <source>
        <dbReference type="ARBA" id="ARBA00023026"/>
    </source>
</evidence>
<dbReference type="SUPFAM" id="SSF55785">
    <property type="entry name" value="PYP-like sensor domain (PAS domain)"/>
    <property type="match status" value="1"/>
</dbReference>
<feature type="domain" description="PAC" evidence="12">
    <location>
        <begin position="89"/>
        <end position="143"/>
    </location>
</feature>
<dbReference type="InterPro" id="IPR035965">
    <property type="entry name" value="PAS-like_dom_sf"/>
</dbReference>
<dbReference type="InterPro" id="IPR013656">
    <property type="entry name" value="PAS_4"/>
</dbReference>
<protein>
    <recommendedName>
        <fullName evidence="2">histidine kinase</fullName>
        <ecNumber evidence="2">2.7.13.3</ecNumber>
    </recommendedName>
</protein>
<keyword evidence="3" id="KW-0597">Phosphoprotein</keyword>
<evidence type="ECO:0000256" key="1">
    <source>
        <dbReference type="ARBA" id="ARBA00000085"/>
    </source>
</evidence>
<sequence length="325" mass="35615">MEKDLAVAEPVDTLIDSHNVLLAALLDQTHDCIKLLDRDGRILFVNREGAIAMELTSPTDLIGQSWVERWPVDARAQVEAALAAASVGEVARVKAARPGPDRSIHWWDVTVTPIRGEDDEIARFLTIARDMTAEVTERQRVTAISAEMRHRLKNALTVASGLTMLSARSRPEARAFAEDITARFAQLAAVQDLILNPSSTRRFVDIVPLLASAYGDGSLLKFGYLPDVQLNDTAMQALALAFGELATNSLKYGALQQGQTISIEGEVDHGMLQLTWREQTEFGPPREGGQGLGLIEQLVRASRGAFTRQLNRNVFIARLSLPILA</sequence>
<evidence type="ECO:0000313" key="13">
    <source>
        <dbReference type="EMBL" id="CUS43548.1"/>
    </source>
</evidence>
<gene>
    <name evidence="13" type="ORF">MGWOODY_Smn3482</name>
</gene>
<dbReference type="InterPro" id="IPR000700">
    <property type="entry name" value="PAS-assoc_C"/>
</dbReference>
<evidence type="ECO:0000256" key="2">
    <source>
        <dbReference type="ARBA" id="ARBA00012438"/>
    </source>
</evidence>
<keyword evidence="4" id="KW-0285">Flavoprotein</keyword>
<organism evidence="13">
    <name type="scientific">hydrothermal vent metagenome</name>
    <dbReference type="NCBI Taxonomy" id="652676"/>
    <lineage>
        <taxon>unclassified sequences</taxon>
        <taxon>metagenomes</taxon>
        <taxon>ecological metagenomes</taxon>
    </lineage>
</organism>
<evidence type="ECO:0000256" key="3">
    <source>
        <dbReference type="ARBA" id="ARBA00022553"/>
    </source>
</evidence>
<evidence type="ECO:0000256" key="7">
    <source>
        <dbReference type="ARBA" id="ARBA00022737"/>
    </source>
</evidence>
<keyword evidence="9 13" id="KW-0418">Kinase</keyword>
<evidence type="ECO:0000256" key="10">
    <source>
        <dbReference type="ARBA" id="ARBA00022840"/>
    </source>
</evidence>
<comment type="catalytic activity">
    <reaction evidence="1">
        <text>ATP + protein L-histidine = ADP + protein N-phospho-L-histidine.</text>
        <dbReference type="EC" id="2.7.13.3"/>
    </reaction>
</comment>
<dbReference type="InterPro" id="IPR000014">
    <property type="entry name" value="PAS"/>
</dbReference>
<evidence type="ECO:0000256" key="8">
    <source>
        <dbReference type="ARBA" id="ARBA00022741"/>
    </source>
</evidence>
<keyword evidence="5" id="KW-0288">FMN</keyword>
<dbReference type="GO" id="GO:0004673">
    <property type="term" value="F:protein histidine kinase activity"/>
    <property type="evidence" value="ECO:0007669"/>
    <property type="project" value="UniProtKB-EC"/>
</dbReference>
<dbReference type="PROSITE" id="PS50113">
    <property type="entry name" value="PAC"/>
    <property type="match status" value="1"/>
</dbReference>
<keyword evidence="11" id="KW-0843">Virulence</keyword>
<keyword evidence="8" id="KW-0547">Nucleotide-binding</keyword>
<dbReference type="AlphaFoldDB" id="A0A160THL5"/>
<dbReference type="GO" id="GO:0005524">
    <property type="term" value="F:ATP binding"/>
    <property type="evidence" value="ECO:0007669"/>
    <property type="project" value="UniProtKB-KW"/>
</dbReference>
<dbReference type="Pfam" id="PF07536">
    <property type="entry name" value="HWE_HK"/>
    <property type="match status" value="1"/>
</dbReference>
<dbReference type="CDD" id="cd00130">
    <property type="entry name" value="PAS"/>
    <property type="match status" value="1"/>
</dbReference>
<proteinExistence type="predicted"/>
<dbReference type="Pfam" id="PF08448">
    <property type="entry name" value="PAS_4"/>
    <property type="match status" value="1"/>
</dbReference>
<dbReference type="Gene3D" id="3.30.450.20">
    <property type="entry name" value="PAS domain"/>
    <property type="match status" value="1"/>
</dbReference>
<accession>A0A160THL5</accession>
<evidence type="ECO:0000256" key="4">
    <source>
        <dbReference type="ARBA" id="ARBA00022630"/>
    </source>
</evidence>
<evidence type="ECO:0000259" key="12">
    <source>
        <dbReference type="PROSITE" id="PS50113"/>
    </source>
</evidence>
<dbReference type="EMBL" id="CZQE01000066">
    <property type="protein sequence ID" value="CUS43548.1"/>
    <property type="molecule type" value="Genomic_DNA"/>
</dbReference>
<dbReference type="InterPro" id="IPR011102">
    <property type="entry name" value="Sig_transdc_His_kinase_HWE"/>
</dbReference>
<keyword evidence="7" id="KW-0677">Repeat</keyword>
<name>A0A160THL5_9ZZZZ</name>
<dbReference type="PANTHER" id="PTHR41523">
    <property type="entry name" value="TWO-COMPONENT SYSTEM SENSOR PROTEIN"/>
    <property type="match status" value="1"/>
</dbReference>